<reference evidence="8" key="2">
    <citation type="submission" date="2015-08" db="UniProtKB">
        <authorList>
            <consortium name="WormBaseParasite"/>
        </authorList>
    </citation>
    <scope>IDENTIFICATION</scope>
</reference>
<comment type="subcellular location">
    <subcellularLocation>
        <location evidence="1">Membrane</location>
    </subcellularLocation>
</comment>
<dbReference type="Gene3D" id="1.20.1070.10">
    <property type="entry name" value="Rhodopsin 7-helix transmembrane proteins"/>
    <property type="match status" value="1"/>
</dbReference>
<proteinExistence type="predicted"/>
<evidence type="ECO:0000256" key="5">
    <source>
        <dbReference type="SAM" id="Phobius"/>
    </source>
</evidence>
<feature type="transmembrane region" description="Helical" evidence="5">
    <location>
        <begin position="324"/>
        <end position="345"/>
    </location>
</feature>
<evidence type="ECO:0000313" key="7">
    <source>
        <dbReference type="Proteomes" id="UP000035680"/>
    </source>
</evidence>
<feature type="transmembrane region" description="Helical" evidence="5">
    <location>
        <begin position="103"/>
        <end position="123"/>
    </location>
</feature>
<evidence type="ECO:0000256" key="2">
    <source>
        <dbReference type="ARBA" id="ARBA00022692"/>
    </source>
</evidence>
<name>A0A0K0EX56_STRVS</name>
<dbReference type="PRINTS" id="PR00237">
    <property type="entry name" value="GPCRRHODOPSN"/>
</dbReference>
<dbReference type="Proteomes" id="UP000035680">
    <property type="component" value="Unassembled WGS sequence"/>
</dbReference>
<dbReference type="InterPro" id="IPR052954">
    <property type="entry name" value="GPCR-Ligand_Int"/>
</dbReference>
<dbReference type="AlphaFoldDB" id="A0A0K0EX56"/>
<keyword evidence="2 5" id="KW-0812">Transmembrane</keyword>
<evidence type="ECO:0000256" key="1">
    <source>
        <dbReference type="ARBA" id="ARBA00004370"/>
    </source>
</evidence>
<dbReference type="PANTHER" id="PTHR46641">
    <property type="entry name" value="FMRFAMIDE RECEPTOR-RELATED"/>
    <property type="match status" value="1"/>
</dbReference>
<evidence type="ECO:0000259" key="6">
    <source>
        <dbReference type="PROSITE" id="PS50262"/>
    </source>
</evidence>
<reference evidence="7" key="1">
    <citation type="submission" date="2014-07" db="EMBL/GenBank/DDBJ databases">
        <authorList>
            <person name="Martin A.A"/>
            <person name="De Silva N."/>
        </authorList>
    </citation>
    <scope>NUCLEOTIDE SEQUENCE</scope>
</reference>
<dbReference type="PANTHER" id="PTHR46641:SF8">
    <property type="entry name" value="G-PROTEIN COUPLED RECEPTORS FAMILY 1 PROFILE DOMAIN-CONTAINING PROTEIN"/>
    <property type="match status" value="1"/>
</dbReference>
<feature type="transmembrane region" description="Helical" evidence="5">
    <location>
        <begin position="281"/>
        <end position="304"/>
    </location>
</feature>
<protein>
    <submittedName>
        <fullName evidence="8">G_PROTEIN_RECEP_F1_2 domain-containing protein</fullName>
    </submittedName>
</protein>
<evidence type="ECO:0000256" key="4">
    <source>
        <dbReference type="ARBA" id="ARBA00023136"/>
    </source>
</evidence>
<organism evidence="7 8">
    <name type="scientific">Strongyloides venezuelensis</name>
    <name type="common">Threadworm</name>
    <dbReference type="NCBI Taxonomy" id="75913"/>
    <lineage>
        <taxon>Eukaryota</taxon>
        <taxon>Metazoa</taxon>
        <taxon>Ecdysozoa</taxon>
        <taxon>Nematoda</taxon>
        <taxon>Chromadorea</taxon>
        <taxon>Rhabditida</taxon>
        <taxon>Tylenchina</taxon>
        <taxon>Panagrolaimomorpha</taxon>
        <taxon>Strongyloidoidea</taxon>
        <taxon>Strongyloididae</taxon>
        <taxon>Strongyloides</taxon>
    </lineage>
</organism>
<feature type="transmembrane region" description="Helical" evidence="5">
    <location>
        <begin position="181"/>
        <end position="201"/>
    </location>
</feature>
<keyword evidence="7" id="KW-1185">Reference proteome</keyword>
<dbReference type="InterPro" id="IPR017452">
    <property type="entry name" value="GPCR_Rhodpsn_7TM"/>
</dbReference>
<keyword evidence="3 5" id="KW-1133">Transmembrane helix</keyword>
<evidence type="ECO:0000256" key="3">
    <source>
        <dbReference type="ARBA" id="ARBA00022989"/>
    </source>
</evidence>
<feature type="transmembrane region" description="Helical" evidence="5">
    <location>
        <begin position="135"/>
        <end position="160"/>
    </location>
</feature>
<feature type="transmembrane region" description="Helical" evidence="5">
    <location>
        <begin position="235"/>
        <end position="261"/>
    </location>
</feature>
<feature type="domain" description="G-protein coupled receptors family 1 profile" evidence="6">
    <location>
        <begin position="76"/>
        <end position="342"/>
    </location>
</feature>
<dbReference type="SUPFAM" id="SSF81321">
    <property type="entry name" value="Family A G protein-coupled receptor-like"/>
    <property type="match status" value="1"/>
</dbReference>
<dbReference type="PROSITE" id="PS50262">
    <property type="entry name" value="G_PROTEIN_RECEP_F1_2"/>
    <property type="match status" value="1"/>
</dbReference>
<evidence type="ECO:0000313" key="8">
    <source>
        <dbReference type="WBParaSite" id="SVE_0111000.1"/>
    </source>
</evidence>
<dbReference type="InterPro" id="IPR000276">
    <property type="entry name" value="GPCR_Rhodpsn"/>
</dbReference>
<keyword evidence="4 5" id="KW-0472">Membrane</keyword>
<dbReference type="GO" id="GO:0004930">
    <property type="term" value="F:G protein-coupled receptor activity"/>
    <property type="evidence" value="ECO:0007669"/>
    <property type="project" value="InterPro"/>
</dbReference>
<feature type="transmembrane region" description="Helical" evidence="5">
    <location>
        <begin position="65"/>
        <end position="83"/>
    </location>
</feature>
<dbReference type="GO" id="GO:0016020">
    <property type="term" value="C:membrane"/>
    <property type="evidence" value="ECO:0007669"/>
    <property type="project" value="UniProtKB-SubCell"/>
</dbReference>
<accession>A0A0K0EX56</accession>
<dbReference type="WBParaSite" id="SVE_0111000.1">
    <property type="protein sequence ID" value="SVE_0111000.1"/>
    <property type="gene ID" value="SVE_0111000"/>
</dbReference>
<sequence>MSSSLLSEFLPKYKITVEDILNRNINQTKMRNFLRVFHIHRLTDNSLENDLCEDSYIYKLLMGKIFLGVFGIALIGNITNILVYKRDHIRNYITIKLLCSKLILNTITLILLLPHTLRIIGLWDNGSTIDYYYYIFWPLELFFVNLFGFCATWITVFMTAECVMTSYAPGYSKLIWTRKNVILSYVVLGILGTLMAIIYPLNRRAILYNDGGKIKVIISTSDNISLGKIEKIHTIINLVISIIIPLILLIILTVVLFYRFVIYRKTETGILLKFTKEKRCVVKISVLTTVLFILSEIPAIPVFINSFTRGTHAIYQDKILCRWLTLSHFCGICNSSLSFLIYFMFSRRFRESLINFIKFTYNRFVHVWINRLHLIVCKERHNANEINKNNRILWNNLRTTKKSHSKSSLPVNQQVIYISGSNDRYGNSVFVQLLPTVSIKTSSENSNYVDIL</sequence>